<dbReference type="Gene3D" id="3.90.380.10">
    <property type="entry name" value="Naphthalene 1,2-dioxygenase Alpha Subunit, Chain A, domain 1"/>
    <property type="match status" value="1"/>
</dbReference>
<feature type="domain" description="Pheophorbide a oxygenase" evidence="2">
    <location>
        <begin position="106"/>
        <end position="181"/>
    </location>
</feature>
<sequence length="316" mass="35830">MGAVLPKQTLTHHSTSCPPGHLHCYSRLPPEFDDPSYSSVTIQRDLYYGYDTLMENVSDPSHINFAHHKVTGRRDRAKPLPFKLEKCGPWGFTGSNNDTPKITAGFYPPCYYYNKIEIPVKLPLIGEKKWEVLICSFNVPMAPGKTRSIVCSTRNFFGFTMPGPAWWQLVPCWHEHWTSNKYSKLTFTPTQADRFVLAFCSWLRTYGNSQPDWFPEANLSQPLPSTVLSKYEMLNWLEQHTLKCASCRTALEGFQILQKFFWGSTIILAACSGVPPGLALRALLAAGSICSAAVAYILKEKENNFIFKDYIHSKID</sequence>
<organism evidence="3 4">
    <name type="scientific">Sphagnum jensenii</name>
    <dbReference type="NCBI Taxonomy" id="128206"/>
    <lineage>
        <taxon>Eukaryota</taxon>
        <taxon>Viridiplantae</taxon>
        <taxon>Streptophyta</taxon>
        <taxon>Embryophyta</taxon>
        <taxon>Bryophyta</taxon>
        <taxon>Sphagnophytina</taxon>
        <taxon>Sphagnopsida</taxon>
        <taxon>Sphagnales</taxon>
        <taxon>Sphagnaceae</taxon>
        <taxon>Sphagnum</taxon>
    </lineage>
</organism>
<dbReference type="Pfam" id="PF08417">
    <property type="entry name" value="PaO"/>
    <property type="match status" value="1"/>
</dbReference>
<gene>
    <name evidence="3" type="ORF">CSSPJE1EN1_LOCUS18782</name>
</gene>
<evidence type="ECO:0000313" key="3">
    <source>
        <dbReference type="EMBL" id="CAK9273304.1"/>
    </source>
</evidence>
<dbReference type="PANTHER" id="PTHR21266:SF24">
    <property type="entry name" value="PHEOPHORBIDE A OXYGENASE, CHLOROPLASTIC"/>
    <property type="match status" value="1"/>
</dbReference>
<dbReference type="EMBL" id="OZ020100">
    <property type="protein sequence ID" value="CAK9273304.1"/>
    <property type="molecule type" value="Genomic_DNA"/>
</dbReference>
<evidence type="ECO:0000313" key="4">
    <source>
        <dbReference type="Proteomes" id="UP001497444"/>
    </source>
</evidence>
<reference evidence="3" key="1">
    <citation type="submission" date="2024-02" db="EMBL/GenBank/DDBJ databases">
        <authorList>
            <consortium name="ELIXIR-Norway"/>
            <consortium name="Elixir Norway"/>
        </authorList>
    </citation>
    <scope>NUCLEOTIDE SEQUENCE</scope>
</reference>
<accession>A0ABP0X2H4</accession>
<dbReference type="InterPro" id="IPR013626">
    <property type="entry name" value="PaO"/>
</dbReference>
<dbReference type="PANTHER" id="PTHR21266">
    <property type="entry name" value="IRON-SULFUR DOMAIN CONTAINING PROTEIN"/>
    <property type="match status" value="1"/>
</dbReference>
<dbReference type="SUPFAM" id="SSF55961">
    <property type="entry name" value="Bet v1-like"/>
    <property type="match status" value="1"/>
</dbReference>
<dbReference type="InterPro" id="IPR050584">
    <property type="entry name" value="Cholesterol_7-desaturase"/>
</dbReference>
<name>A0ABP0X2H4_9BRYO</name>
<proteinExistence type="predicted"/>
<protein>
    <recommendedName>
        <fullName evidence="2">Pheophorbide a oxygenase domain-containing protein</fullName>
    </recommendedName>
</protein>
<evidence type="ECO:0000259" key="2">
    <source>
        <dbReference type="Pfam" id="PF08417"/>
    </source>
</evidence>
<dbReference type="Proteomes" id="UP001497444">
    <property type="component" value="Chromosome 5"/>
</dbReference>
<evidence type="ECO:0000256" key="1">
    <source>
        <dbReference type="ARBA" id="ARBA00022946"/>
    </source>
</evidence>
<keyword evidence="1" id="KW-0809">Transit peptide</keyword>
<keyword evidence="4" id="KW-1185">Reference proteome</keyword>